<sequence>MTIKNRFIANLDKLECIAGYKWELIADKHSSYILKWRNDPNNAVLFEDISTLTIEKQKAFLNRYDEHDRVDLVLVKDDLIRINTPVGVFNIKNLGTSPEYGALIGDETLRNKSLGYNVKVTIFRFWFDVMKMKEILVKNKIQNQKVIENNLKMGFKPVKLEPALITSTLTADLMK</sequence>
<evidence type="ECO:0000313" key="1">
    <source>
        <dbReference type="EMBL" id="TCK84916.1"/>
    </source>
</evidence>
<evidence type="ECO:0008006" key="3">
    <source>
        <dbReference type="Google" id="ProtNLM"/>
    </source>
</evidence>
<gene>
    <name evidence="1" type="ORF">C8N28_0212</name>
</gene>
<dbReference type="AlphaFoldDB" id="A0A4R1LZA3"/>
<evidence type="ECO:0000313" key="2">
    <source>
        <dbReference type="Proteomes" id="UP000294616"/>
    </source>
</evidence>
<comment type="caution">
    <text evidence="1">The sequence shown here is derived from an EMBL/GenBank/DDBJ whole genome shotgun (WGS) entry which is preliminary data.</text>
</comment>
<accession>A0A4R1LZA3</accession>
<name>A0A4R1LZA3_9SPHI</name>
<dbReference type="EMBL" id="SMGO01000001">
    <property type="protein sequence ID" value="TCK84916.1"/>
    <property type="molecule type" value="Genomic_DNA"/>
</dbReference>
<dbReference type="RefSeq" id="WP_132220681.1">
    <property type="nucleotide sequence ID" value="NZ_SMGO01000001.1"/>
</dbReference>
<proteinExistence type="predicted"/>
<keyword evidence="2" id="KW-1185">Reference proteome</keyword>
<reference evidence="1 2" key="1">
    <citation type="submission" date="2019-03" db="EMBL/GenBank/DDBJ databases">
        <title>Genomic Encyclopedia of Archaeal and Bacterial Type Strains, Phase II (KMG-II): from individual species to whole genera.</title>
        <authorList>
            <person name="Goeker M."/>
        </authorList>
    </citation>
    <scope>NUCLEOTIDE SEQUENCE [LARGE SCALE GENOMIC DNA]</scope>
    <source>
        <strain evidence="1 2">DSM 22554</strain>
    </source>
</reference>
<dbReference type="InterPro" id="IPR016181">
    <property type="entry name" value="Acyl_CoA_acyltransferase"/>
</dbReference>
<organism evidence="1 2">
    <name type="scientific">Albibacterium bauzanense</name>
    <dbReference type="NCBI Taxonomy" id="653929"/>
    <lineage>
        <taxon>Bacteria</taxon>
        <taxon>Pseudomonadati</taxon>
        <taxon>Bacteroidota</taxon>
        <taxon>Sphingobacteriia</taxon>
        <taxon>Sphingobacteriales</taxon>
        <taxon>Sphingobacteriaceae</taxon>
        <taxon>Albibacterium</taxon>
    </lineage>
</organism>
<protein>
    <recommendedName>
        <fullName evidence="3">RimJ/RimL family protein N-acetyltransferase</fullName>
    </recommendedName>
</protein>
<dbReference type="SUPFAM" id="SSF55729">
    <property type="entry name" value="Acyl-CoA N-acyltransferases (Nat)"/>
    <property type="match status" value="1"/>
</dbReference>
<dbReference type="Proteomes" id="UP000294616">
    <property type="component" value="Unassembled WGS sequence"/>
</dbReference>
<dbReference type="Gene3D" id="3.40.630.30">
    <property type="match status" value="1"/>
</dbReference>